<dbReference type="EMBL" id="AWTV01000007">
    <property type="protein sequence ID" value="KIH91786.1"/>
    <property type="molecule type" value="Genomic_DNA"/>
</dbReference>
<feature type="compositionally biased region" description="Polar residues" evidence="1">
    <location>
        <begin position="39"/>
        <end position="55"/>
    </location>
</feature>
<evidence type="ECO:0000313" key="2">
    <source>
        <dbReference type="EMBL" id="KIH91786.1"/>
    </source>
</evidence>
<feature type="compositionally biased region" description="Polar residues" evidence="1">
    <location>
        <begin position="126"/>
        <end position="136"/>
    </location>
</feature>
<feature type="region of interest" description="Disordered" evidence="1">
    <location>
        <begin position="1"/>
        <end position="158"/>
    </location>
</feature>
<dbReference type="AlphaFoldDB" id="A0A0C2IRY2"/>
<protein>
    <submittedName>
        <fullName evidence="2">Uncharacterized protein</fullName>
    </submittedName>
</protein>
<keyword evidence="3" id="KW-1185">Reference proteome</keyword>
<feature type="compositionally biased region" description="Low complexity" evidence="1">
    <location>
        <begin position="73"/>
        <end position="111"/>
    </location>
</feature>
<name>A0A0C2IRY2_9PEZI</name>
<proteinExistence type="predicted"/>
<dbReference type="Proteomes" id="UP000031575">
    <property type="component" value="Unassembled WGS sequence"/>
</dbReference>
<accession>A0A0C2IRY2</accession>
<dbReference type="GeneID" id="63682137"/>
<dbReference type="HOGENOM" id="CLU_1120726_0_0_1"/>
<gene>
    <name evidence="2" type="ORF">SPBR_09090</name>
</gene>
<dbReference type="OrthoDB" id="2873061at2759"/>
<evidence type="ECO:0000313" key="3">
    <source>
        <dbReference type="Proteomes" id="UP000031575"/>
    </source>
</evidence>
<dbReference type="VEuPathDB" id="FungiDB:SPBR_09090"/>
<feature type="compositionally biased region" description="Polar residues" evidence="1">
    <location>
        <begin position="170"/>
        <end position="188"/>
    </location>
</feature>
<reference evidence="2 3" key="1">
    <citation type="journal article" date="2014" name="BMC Genomics">
        <title>Comparative genomics of the major fungal agents of human and animal Sporotrichosis: Sporothrix schenckii and Sporothrix brasiliensis.</title>
        <authorList>
            <person name="Teixeira M.M."/>
            <person name="de Almeida L.G."/>
            <person name="Kubitschek-Barreira P."/>
            <person name="Alves F.L."/>
            <person name="Kioshima E.S."/>
            <person name="Abadio A.K."/>
            <person name="Fernandes L."/>
            <person name="Derengowski L.S."/>
            <person name="Ferreira K.S."/>
            <person name="Souza R.C."/>
            <person name="Ruiz J.C."/>
            <person name="de Andrade N.C."/>
            <person name="Paes H.C."/>
            <person name="Nicola A.M."/>
            <person name="Albuquerque P."/>
            <person name="Gerber A.L."/>
            <person name="Martins V.P."/>
            <person name="Peconick L.D."/>
            <person name="Neto A.V."/>
            <person name="Chaucanez C.B."/>
            <person name="Silva P.A."/>
            <person name="Cunha O.L."/>
            <person name="de Oliveira F.F."/>
            <person name="dos Santos T.C."/>
            <person name="Barros A.L."/>
            <person name="Soares M.A."/>
            <person name="de Oliveira L.M."/>
            <person name="Marini M.M."/>
            <person name="Villalobos-Duno H."/>
            <person name="Cunha M.M."/>
            <person name="de Hoog S."/>
            <person name="da Silveira J.F."/>
            <person name="Henrissat B."/>
            <person name="Nino-Vega G.A."/>
            <person name="Cisalpino P.S."/>
            <person name="Mora-Montes H.M."/>
            <person name="Almeida S.R."/>
            <person name="Stajich J.E."/>
            <person name="Lopes-Bezerra L.M."/>
            <person name="Vasconcelos A.T."/>
            <person name="Felipe M.S."/>
        </authorList>
    </citation>
    <scope>NUCLEOTIDE SEQUENCE [LARGE SCALE GENOMIC DNA]</scope>
    <source>
        <strain evidence="2 3">5110</strain>
    </source>
</reference>
<feature type="compositionally biased region" description="Polar residues" evidence="1">
    <location>
        <begin position="1"/>
        <end position="18"/>
    </location>
</feature>
<comment type="caution">
    <text evidence="2">The sequence shown here is derived from an EMBL/GenBank/DDBJ whole genome shotgun (WGS) entry which is preliminary data.</text>
</comment>
<dbReference type="RefSeq" id="XP_040619796.1">
    <property type="nucleotide sequence ID" value="XM_040767216.1"/>
</dbReference>
<organism evidence="2 3">
    <name type="scientific">Sporothrix brasiliensis 5110</name>
    <dbReference type="NCBI Taxonomy" id="1398154"/>
    <lineage>
        <taxon>Eukaryota</taxon>
        <taxon>Fungi</taxon>
        <taxon>Dikarya</taxon>
        <taxon>Ascomycota</taxon>
        <taxon>Pezizomycotina</taxon>
        <taxon>Sordariomycetes</taxon>
        <taxon>Sordariomycetidae</taxon>
        <taxon>Ophiostomatales</taxon>
        <taxon>Ophiostomataceae</taxon>
        <taxon>Sporothrix</taxon>
    </lineage>
</organism>
<sequence length="248" mass="26469">MASNTLAEEATSSDTTEPGESPVNGSIQSDSSSPPSGTLPMSRTLSTPSNPSRPVHSTDTHPRQSRTQPPKYATGTQTQTQAKTQIPSQRQSQTQAQTQIPSQRQPQTQTRARVRTRPSRPYSKSPPDTTGRPSHATSVSVPLPLPLAKPAPASTTRTRRIRAAALPKVSTPTTSLTPVKTRPQQEATQEPLLDLEPLPSLGPILLPPPLPPGTAPPRAKLAVQLKVNLEIEVVLKARVCGDLLLSVL</sequence>
<feature type="region of interest" description="Disordered" evidence="1">
    <location>
        <begin position="169"/>
        <end position="188"/>
    </location>
</feature>
<feature type="compositionally biased region" description="Low complexity" evidence="1">
    <location>
        <begin position="26"/>
        <end position="36"/>
    </location>
</feature>
<evidence type="ECO:0000256" key="1">
    <source>
        <dbReference type="SAM" id="MobiDB-lite"/>
    </source>
</evidence>